<organism evidence="3 4">
    <name type="scientific">Symbiodinium microadriaticum</name>
    <name type="common">Dinoflagellate</name>
    <name type="synonym">Zooxanthella microadriatica</name>
    <dbReference type="NCBI Taxonomy" id="2951"/>
    <lineage>
        <taxon>Eukaryota</taxon>
        <taxon>Sar</taxon>
        <taxon>Alveolata</taxon>
        <taxon>Dinophyceae</taxon>
        <taxon>Suessiales</taxon>
        <taxon>Symbiodiniaceae</taxon>
        <taxon>Symbiodinium</taxon>
    </lineage>
</organism>
<name>A0A1Q9DEM0_SYMMI</name>
<dbReference type="SUPFAM" id="SSF53474">
    <property type="entry name" value="alpha/beta-Hydrolases"/>
    <property type="match status" value="1"/>
</dbReference>
<dbReference type="InterPro" id="IPR002048">
    <property type="entry name" value="EF_hand_dom"/>
</dbReference>
<evidence type="ECO:0000313" key="3">
    <source>
        <dbReference type="EMBL" id="OLP93621.1"/>
    </source>
</evidence>
<dbReference type="Gene3D" id="3.40.50.1820">
    <property type="entry name" value="alpha/beta hydrolase"/>
    <property type="match status" value="1"/>
</dbReference>
<dbReference type="SUPFAM" id="SSF47473">
    <property type="entry name" value="EF-hand"/>
    <property type="match status" value="2"/>
</dbReference>
<dbReference type="InterPro" id="IPR011992">
    <property type="entry name" value="EF-hand-dom_pair"/>
</dbReference>
<dbReference type="InterPro" id="IPR029058">
    <property type="entry name" value="AB_hydrolase_fold"/>
</dbReference>
<dbReference type="SMART" id="SM00054">
    <property type="entry name" value="EFh"/>
    <property type="match status" value="2"/>
</dbReference>
<sequence>MKAATSEARRPNTIEDWCFLVPHLLSREGWQTLVQKPSSALLQSRGPWGDTLIKCLLHDVVILNPPEDPAYLLVRPETRAWSCECHPDPTGVEEVREVRELHAPGTCLENFWVDWPWIRLCDTLFGILHSQRLPGKLCFGHSALPVTTIERVRRNFPEKGDCSLTWRDLGDQSQDQASACVLLCRRQENGHYTVHFVMGTSEHLQMPSRAADAIRLVLDALRCEAIRYLNRPQTTLEWQRDRTLYMVLSITSFGLRLPVIPSLDAETSETGQLTNIKAGQEVGLSTWVPYDPVMVGSGAFHLSEYLRLFFRRTGVNVRTYQFLDGQKLLPYQCVVQREEWNVARDRFKSVYALQKTAYRRANGGTAVPRIVEESTPRFCREVVGSFLNQMARDLAEALQMKRIRVRSAHEARAALKSFKAFLKKHFGNMLRAWRKALDVDGSMTLQRSELFKAVKMLNWKGNCRALWQALDHDASGITTIEELDPQSAQLLAYFREWALKTSPSKRPSEAFEVLDRFRKKRLTHAEFLQELESHGFGRNAKQVASILDWQEKKHICARDFEFMDVWRAPAWLTTVADQAAADAFRKQLVARHGHILKAWRFAMDKDCSNSCNWHEFQEAAKLVRFHGNLAGAWLALDSDCSGSISLKEVDPEAHECLTNFKTWADAEFGGVRSAFKVLDADGSGSLNFKEFKSACRMYGFTGECKSLFHNLDQMGKGSLQLHEVSFLDNWPNEDLASESEFGSLDDGASSRRRYGETGDRLLEYFTENPGPGAYAVPNGFGVSDRSPGRYCGAFTMQGRHKPKEQQKYISPAQYSPCMEPTSPSKPPRFAIGLPTMAFAPLGEPESFAESSKGFRLAVRRWVPSSPKAVVILVHGGAGWHSGYFDLVGQGLRTAGYAAVAYDQVGYGYSDGEAPGYIDSYGDVVGDLQKMAEEEQKRYPSLRIFALGESAGALLILRHGIGRAVEGLALGPIAGYLLCGPVVKVKKEMLPPPCVVGIAKILSRLFPKMPLPGVDVKTTFDQAFGDQRWAAAGKADPVVNRVLNAKFHVRTGAETLGAVEFVNDPENQKKFKAPFAMIVGEKEIRVDTGAAFEFFLAAGSEDKHLKVLKGAYHQLFQDQPEIAQQAVQEAWTFSRRPKSAQKAQTPRVHSAEQHVVVSPCRILSAASAPASDPCDGCAGQTGGAWKLRWTLGSRFYRMTATQLAVRLQTSLPPFQEDLMP</sequence>
<dbReference type="AlphaFoldDB" id="A0A1Q9DEM0"/>
<dbReference type="PROSITE" id="PS50222">
    <property type="entry name" value="EF_HAND_2"/>
    <property type="match status" value="1"/>
</dbReference>
<dbReference type="InterPro" id="IPR051044">
    <property type="entry name" value="MAG_DAG_Lipase"/>
</dbReference>
<dbReference type="Gene3D" id="1.10.238.10">
    <property type="entry name" value="EF-hand"/>
    <property type="match status" value="2"/>
</dbReference>
<evidence type="ECO:0000313" key="4">
    <source>
        <dbReference type="Proteomes" id="UP000186817"/>
    </source>
</evidence>
<dbReference type="EMBL" id="LSRX01000575">
    <property type="protein sequence ID" value="OLP93621.1"/>
    <property type="molecule type" value="Genomic_DNA"/>
</dbReference>
<dbReference type="Proteomes" id="UP000186817">
    <property type="component" value="Unassembled WGS sequence"/>
</dbReference>
<dbReference type="GO" id="GO:0005509">
    <property type="term" value="F:calcium ion binding"/>
    <property type="evidence" value="ECO:0007669"/>
    <property type="project" value="InterPro"/>
</dbReference>
<dbReference type="PANTHER" id="PTHR11614">
    <property type="entry name" value="PHOSPHOLIPASE-RELATED"/>
    <property type="match status" value="1"/>
</dbReference>
<feature type="domain" description="EF-hand" evidence="2">
    <location>
        <begin position="666"/>
        <end position="701"/>
    </location>
</feature>
<dbReference type="InterPro" id="IPR018247">
    <property type="entry name" value="EF_Hand_1_Ca_BS"/>
</dbReference>
<reference evidence="3 4" key="1">
    <citation type="submission" date="2016-02" db="EMBL/GenBank/DDBJ databases">
        <title>Genome analysis of coral dinoflagellate symbionts highlights evolutionary adaptations to a symbiotic lifestyle.</title>
        <authorList>
            <person name="Aranda M."/>
            <person name="Li Y."/>
            <person name="Liew Y.J."/>
            <person name="Baumgarten S."/>
            <person name="Simakov O."/>
            <person name="Wilson M."/>
            <person name="Piel J."/>
            <person name="Ashoor H."/>
            <person name="Bougouffa S."/>
            <person name="Bajic V.B."/>
            <person name="Ryu T."/>
            <person name="Ravasi T."/>
            <person name="Bayer T."/>
            <person name="Micklem G."/>
            <person name="Kim H."/>
            <person name="Bhak J."/>
            <person name="Lajeunesse T.C."/>
            <person name="Voolstra C.R."/>
        </authorList>
    </citation>
    <scope>NUCLEOTIDE SEQUENCE [LARGE SCALE GENOMIC DNA]</scope>
    <source>
        <strain evidence="3 4">CCMP2467</strain>
    </source>
</reference>
<gene>
    <name evidence="3" type="primary">MGLL</name>
    <name evidence="3" type="ORF">AK812_SmicGene24468</name>
</gene>
<evidence type="ECO:0000256" key="1">
    <source>
        <dbReference type="ARBA" id="ARBA00022837"/>
    </source>
</evidence>
<protein>
    <submittedName>
        <fullName evidence="3">Monoglyceride lipase</fullName>
    </submittedName>
</protein>
<dbReference type="Pfam" id="PF13405">
    <property type="entry name" value="EF-hand_6"/>
    <property type="match status" value="1"/>
</dbReference>
<dbReference type="PROSITE" id="PS00018">
    <property type="entry name" value="EF_HAND_1"/>
    <property type="match status" value="2"/>
</dbReference>
<keyword evidence="4" id="KW-1185">Reference proteome</keyword>
<dbReference type="Pfam" id="PF12146">
    <property type="entry name" value="Hydrolase_4"/>
    <property type="match status" value="1"/>
</dbReference>
<dbReference type="OrthoDB" id="2498029at2759"/>
<accession>A0A1Q9DEM0</accession>
<comment type="caution">
    <text evidence="3">The sequence shown here is derived from an EMBL/GenBank/DDBJ whole genome shotgun (WGS) entry which is preliminary data.</text>
</comment>
<dbReference type="InterPro" id="IPR022742">
    <property type="entry name" value="Hydrolase_4"/>
</dbReference>
<evidence type="ECO:0000259" key="2">
    <source>
        <dbReference type="PROSITE" id="PS50222"/>
    </source>
</evidence>
<proteinExistence type="predicted"/>
<keyword evidence="1" id="KW-0106">Calcium</keyword>